<dbReference type="PANTHER" id="PTHR30175">
    <property type="entry name" value="PHOSPHOTRANSFERASE SYSTEM TRANSPORT PROTEIN"/>
    <property type="match status" value="1"/>
</dbReference>
<evidence type="ECO:0000256" key="1">
    <source>
        <dbReference type="SAM" id="Phobius"/>
    </source>
</evidence>
<feature type="non-terminal residue" evidence="2">
    <location>
        <position position="144"/>
    </location>
</feature>
<sequence>VEDDTLQVVVGPGTVNKVAQEMVDQAGVKLGEPFNHDTSTDASAGKSGKDLVEEKAAQMKAQQKAKQNNTSPFKKVLKAISSIFVPMIPAFVGAGIIGGIAAVMSNLVVAGDISASWQQYIDVLNIIKNGIFAYLALYTGINSA</sequence>
<reference evidence="2 3" key="1">
    <citation type="submission" date="2019-04" db="EMBL/GenBank/DDBJ databases">
        <title>Step-wise assembly of the neonatal virome modulated by breast feeding.</title>
        <authorList>
            <person name="Liang G."/>
            <person name="Bushman F."/>
        </authorList>
    </citation>
    <scope>NUCLEOTIDE SEQUENCE [LARGE SCALE GENOMIC DNA]</scope>
    <source>
        <strain evidence="2 3">E3404</strain>
    </source>
</reference>
<dbReference type="GO" id="GO:0090588">
    <property type="term" value="F:protein-phosphocysteine-N-acetylmuramate phosphotransferase system transporter activity"/>
    <property type="evidence" value="ECO:0007669"/>
    <property type="project" value="TreeGrafter"/>
</dbReference>
<proteinExistence type="predicted"/>
<feature type="transmembrane region" description="Helical" evidence="1">
    <location>
        <begin position="123"/>
        <end position="141"/>
    </location>
</feature>
<evidence type="ECO:0000313" key="3">
    <source>
        <dbReference type="Proteomes" id="UP000439965"/>
    </source>
</evidence>
<dbReference type="Proteomes" id="UP000439965">
    <property type="component" value="Unassembled WGS sequence"/>
</dbReference>
<evidence type="ECO:0000313" key="2">
    <source>
        <dbReference type="EMBL" id="MXS28034.1"/>
    </source>
</evidence>
<dbReference type="GO" id="GO:0009401">
    <property type="term" value="P:phosphoenolpyruvate-dependent sugar phosphotransferase system"/>
    <property type="evidence" value="ECO:0007669"/>
    <property type="project" value="TreeGrafter"/>
</dbReference>
<dbReference type="GO" id="GO:0005886">
    <property type="term" value="C:plasma membrane"/>
    <property type="evidence" value="ECO:0007669"/>
    <property type="project" value="TreeGrafter"/>
</dbReference>
<accession>A0A6I4XJ08</accession>
<gene>
    <name evidence="2" type="ORF">GTI89_18495</name>
</gene>
<comment type="caution">
    <text evidence="2">The sequence shown here is derived from an EMBL/GenBank/DDBJ whole genome shotgun (WGS) entry which is preliminary data.</text>
</comment>
<feature type="non-terminal residue" evidence="2">
    <location>
        <position position="1"/>
    </location>
</feature>
<feature type="transmembrane region" description="Helical" evidence="1">
    <location>
        <begin position="83"/>
        <end position="103"/>
    </location>
</feature>
<keyword evidence="1" id="KW-0812">Transmembrane</keyword>
<keyword evidence="1" id="KW-0472">Membrane</keyword>
<protein>
    <submittedName>
        <fullName evidence="2">Permease</fullName>
    </submittedName>
</protein>
<dbReference type="AlphaFoldDB" id="A0A6I4XJ08"/>
<keyword evidence="1" id="KW-1133">Transmembrane helix</keyword>
<dbReference type="PANTHER" id="PTHR30175:SF3">
    <property type="entry name" value="PTS SYSTEM N-ACETYLMURAMIC ACID-SPECIFIC EIIBC COMPONENT"/>
    <property type="match status" value="1"/>
</dbReference>
<organism evidence="2 3">
    <name type="scientific">Enterococcus gallinarum</name>
    <dbReference type="NCBI Taxonomy" id="1353"/>
    <lineage>
        <taxon>Bacteria</taxon>
        <taxon>Bacillati</taxon>
        <taxon>Bacillota</taxon>
        <taxon>Bacilli</taxon>
        <taxon>Lactobacillales</taxon>
        <taxon>Enterococcaceae</taxon>
        <taxon>Enterococcus</taxon>
    </lineage>
</organism>
<dbReference type="InterPro" id="IPR050558">
    <property type="entry name" value="PTS_Sugar-Specific_Components"/>
</dbReference>
<dbReference type="EMBL" id="WVTI01000437">
    <property type="protein sequence ID" value="MXS28034.1"/>
    <property type="molecule type" value="Genomic_DNA"/>
</dbReference>
<name>A0A6I4XJ08_ENTGA</name>